<proteinExistence type="predicted"/>
<dbReference type="GO" id="GO:0005829">
    <property type="term" value="C:cytosol"/>
    <property type="evidence" value="ECO:0007669"/>
    <property type="project" value="TreeGrafter"/>
</dbReference>
<evidence type="ECO:0000256" key="1">
    <source>
        <dbReference type="ARBA" id="ARBA00001966"/>
    </source>
</evidence>
<dbReference type="GO" id="GO:0046872">
    <property type="term" value="F:metal ion binding"/>
    <property type="evidence" value="ECO:0007669"/>
    <property type="project" value="UniProtKB-KW"/>
</dbReference>
<dbReference type="InterPro" id="IPR006638">
    <property type="entry name" value="Elp3/MiaA/NifB-like_rSAM"/>
</dbReference>
<dbReference type="Proteomes" id="UP000295444">
    <property type="component" value="Unassembled WGS sequence"/>
</dbReference>
<evidence type="ECO:0000313" key="9">
    <source>
        <dbReference type="Proteomes" id="UP000295444"/>
    </source>
</evidence>
<dbReference type="AlphaFoldDB" id="A0A4R6S9Z7"/>
<dbReference type="SMART" id="SM00729">
    <property type="entry name" value="Elp3"/>
    <property type="match status" value="1"/>
</dbReference>
<comment type="caution">
    <text evidence="8">The sequence shown here is derived from an EMBL/GenBank/DDBJ whole genome shotgun (WGS) entry which is preliminary data.</text>
</comment>
<feature type="domain" description="Elp3/MiaA/NifB-like radical SAM core" evidence="7">
    <location>
        <begin position="174"/>
        <end position="378"/>
    </location>
</feature>
<accession>A0A4R6S9Z7</accession>
<dbReference type="InterPro" id="IPR007197">
    <property type="entry name" value="rSAM"/>
</dbReference>
<keyword evidence="2" id="KW-0949">S-adenosyl-L-methionine</keyword>
<evidence type="ECO:0000256" key="2">
    <source>
        <dbReference type="ARBA" id="ARBA00022691"/>
    </source>
</evidence>
<keyword evidence="4" id="KW-0408">Iron</keyword>
<dbReference type="OrthoDB" id="5298546at2"/>
<dbReference type="PANTHER" id="PTHR43409">
    <property type="entry name" value="ANAEROBIC MAGNESIUM-PROTOPORPHYRIN IX MONOMETHYL ESTER CYCLASE-RELATED"/>
    <property type="match status" value="1"/>
</dbReference>
<evidence type="ECO:0000256" key="6">
    <source>
        <dbReference type="SAM" id="MobiDB-lite"/>
    </source>
</evidence>
<keyword evidence="3" id="KW-0479">Metal-binding</keyword>
<dbReference type="Gene3D" id="3.40.50.280">
    <property type="entry name" value="Cobalamin-binding domain"/>
    <property type="match status" value="1"/>
</dbReference>
<keyword evidence="9" id="KW-1185">Reference proteome</keyword>
<evidence type="ECO:0000256" key="5">
    <source>
        <dbReference type="ARBA" id="ARBA00023014"/>
    </source>
</evidence>
<dbReference type="SFLD" id="SFLDS00029">
    <property type="entry name" value="Radical_SAM"/>
    <property type="match status" value="1"/>
</dbReference>
<dbReference type="SUPFAM" id="SSF102114">
    <property type="entry name" value="Radical SAM enzymes"/>
    <property type="match status" value="1"/>
</dbReference>
<dbReference type="GO" id="GO:0003824">
    <property type="term" value="F:catalytic activity"/>
    <property type="evidence" value="ECO:0007669"/>
    <property type="project" value="InterPro"/>
</dbReference>
<reference evidence="8 9" key="1">
    <citation type="submission" date="2019-03" db="EMBL/GenBank/DDBJ databases">
        <title>Genomic Encyclopedia of Type Strains, Phase IV (KMG-IV): sequencing the most valuable type-strain genomes for metagenomic binning, comparative biology and taxonomic classification.</title>
        <authorList>
            <person name="Goeker M."/>
        </authorList>
    </citation>
    <scope>NUCLEOTIDE SEQUENCE [LARGE SCALE GENOMIC DNA]</scope>
    <source>
        <strain evidence="8 9">DSM 45361</strain>
    </source>
</reference>
<dbReference type="PANTHER" id="PTHR43409:SF7">
    <property type="entry name" value="BLL1977 PROTEIN"/>
    <property type="match status" value="1"/>
</dbReference>
<evidence type="ECO:0000256" key="4">
    <source>
        <dbReference type="ARBA" id="ARBA00023004"/>
    </source>
</evidence>
<evidence type="ECO:0000313" key="8">
    <source>
        <dbReference type="EMBL" id="TDP96207.1"/>
    </source>
</evidence>
<organism evidence="8 9">
    <name type="scientific">Labedaea rhizosphaerae</name>
    <dbReference type="NCBI Taxonomy" id="598644"/>
    <lineage>
        <taxon>Bacteria</taxon>
        <taxon>Bacillati</taxon>
        <taxon>Actinomycetota</taxon>
        <taxon>Actinomycetes</taxon>
        <taxon>Pseudonocardiales</taxon>
        <taxon>Pseudonocardiaceae</taxon>
        <taxon>Labedaea</taxon>
    </lineage>
</organism>
<dbReference type="InterPro" id="IPR051198">
    <property type="entry name" value="BchE-like"/>
</dbReference>
<sequence>MRVGILDLLGPPARRPVDLGYQLLITKQYASITPQAISVWCRRKGHETFYATYYGVGKPHRMLPMDLDVVFISCYTQVSHIAYAVAKLYRAAGVRTVIGGPHAKAFPVDCLRFFDLVVRECDPELIEDIVTGQHDPGSMISSDRPFDDVPTVEERMPEIRSSAFFWGRKRLPLSAVPMLASMGCPYRCDFCIDWSSTYRPLPVDRLAADLGYLSEHLPGSLIVFHDPNFAVKFDEVFKTLEAQPPDRRPPYIIESSLTVLRGDRPRRLKETNCAMVAPGVESWTDYSNKAGVGRTAGVAKVDRVAEHFAQLAENVPYLQANFMFGLDSDQGDAPVELTKRFMDKAPFAFPTINIPVPFGGTPLHDQLTAAGRILTAMPFSFYYAPYMVTTIKNYDPVTYYEKLIDLYSHASSPDMLRRRLKTTTHRPIAYVHRARTASFRADIRSFQRIADMLRSDPQFLAFHEGRSTALPAFYREIGERMLGRYAELLSPAERTPDLSPADNRSHPHALTITKR</sequence>
<dbReference type="EMBL" id="SNXZ01000004">
    <property type="protein sequence ID" value="TDP96207.1"/>
    <property type="molecule type" value="Genomic_DNA"/>
</dbReference>
<dbReference type="RefSeq" id="WP_133851590.1">
    <property type="nucleotide sequence ID" value="NZ_SNXZ01000004.1"/>
</dbReference>
<evidence type="ECO:0000256" key="3">
    <source>
        <dbReference type="ARBA" id="ARBA00022723"/>
    </source>
</evidence>
<name>A0A4R6S9Z7_LABRH</name>
<gene>
    <name evidence="8" type="ORF">EV186_104189</name>
</gene>
<feature type="region of interest" description="Disordered" evidence="6">
    <location>
        <begin position="493"/>
        <end position="515"/>
    </location>
</feature>
<dbReference type="InterPro" id="IPR058240">
    <property type="entry name" value="rSAM_sf"/>
</dbReference>
<dbReference type="GO" id="GO:0051536">
    <property type="term" value="F:iron-sulfur cluster binding"/>
    <property type="evidence" value="ECO:0007669"/>
    <property type="project" value="UniProtKB-KW"/>
</dbReference>
<evidence type="ECO:0000259" key="7">
    <source>
        <dbReference type="SMART" id="SM00729"/>
    </source>
</evidence>
<dbReference type="SFLD" id="SFLDG01082">
    <property type="entry name" value="B12-binding_domain_containing"/>
    <property type="match status" value="1"/>
</dbReference>
<keyword evidence="5" id="KW-0411">Iron-sulfur</keyword>
<comment type="cofactor">
    <cofactor evidence="1">
        <name>[4Fe-4S] cluster</name>
        <dbReference type="ChEBI" id="CHEBI:49883"/>
    </cofactor>
</comment>
<protein>
    <submittedName>
        <fullName evidence="8">Radical SAM superfamily enzyme YgiQ (UPF0313 family)</fullName>
    </submittedName>
</protein>
<dbReference type="Pfam" id="PF04055">
    <property type="entry name" value="Radical_SAM"/>
    <property type="match status" value="1"/>
</dbReference>